<reference evidence="13 14" key="1">
    <citation type="journal article" date="2012" name="Eukaryot. Cell">
        <title>Draft genome sequence of Wickerhamomyces ciferrii NRRL Y-1031 F-60-10.</title>
        <authorList>
            <person name="Schneider J."/>
            <person name="Andrea H."/>
            <person name="Blom J."/>
            <person name="Jaenicke S."/>
            <person name="Ruckert C."/>
            <person name="Schorsch C."/>
            <person name="Szczepanowski R."/>
            <person name="Farwick M."/>
            <person name="Goesmann A."/>
            <person name="Puhler A."/>
            <person name="Schaffer S."/>
            <person name="Tauch A."/>
            <person name="Kohler T."/>
            <person name="Brinkrolf K."/>
        </authorList>
    </citation>
    <scope>NUCLEOTIDE SEQUENCE [LARGE SCALE GENOMIC DNA]</scope>
    <source>
        <strain evidence="14">ATCC 14091 / BCRC 22168 / CBS 111 / JCM 3599 / NBRC 0793 / NRRL Y-1031 F-60-10</strain>
    </source>
</reference>
<dbReference type="HOGENOM" id="CLU_238060_0_0_1"/>
<evidence type="ECO:0000256" key="2">
    <source>
        <dbReference type="ARBA" id="ARBA00004906"/>
    </source>
</evidence>
<keyword evidence="14" id="KW-1185">Reference proteome</keyword>
<feature type="region of interest" description="Disordered" evidence="11">
    <location>
        <begin position="1781"/>
        <end position="1903"/>
    </location>
</feature>
<accession>K0KJD2</accession>
<evidence type="ECO:0000256" key="6">
    <source>
        <dbReference type="ARBA" id="ARBA00022786"/>
    </source>
</evidence>
<evidence type="ECO:0000256" key="3">
    <source>
        <dbReference type="ARBA" id="ARBA00022679"/>
    </source>
</evidence>
<dbReference type="InterPro" id="IPR003769">
    <property type="entry name" value="ClpS_core"/>
</dbReference>
<evidence type="ECO:0000256" key="4">
    <source>
        <dbReference type="ARBA" id="ARBA00022723"/>
    </source>
</evidence>
<evidence type="ECO:0000256" key="9">
    <source>
        <dbReference type="PROSITE-ProRule" id="PRU00508"/>
    </source>
</evidence>
<feature type="domain" description="UBR-type" evidence="12">
    <location>
        <begin position="85"/>
        <end position="158"/>
    </location>
</feature>
<comment type="catalytic activity">
    <reaction evidence="1 10">
        <text>S-ubiquitinyl-[E2 ubiquitin-conjugating enzyme]-L-cysteine + [acceptor protein]-L-lysine = [E2 ubiquitin-conjugating enzyme]-L-cysteine + N(6)-ubiquitinyl-[acceptor protein]-L-lysine.</text>
        <dbReference type="EC" id="2.3.2.27"/>
    </reaction>
</comment>
<gene>
    <name evidence="13" type="ORF">BN7_750</name>
</gene>
<name>K0KJD2_WICCF</name>
<feature type="zinc finger region" description="UBR-type" evidence="9">
    <location>
        <begin position="85"/>
        <end position="158"/>
    </location>
</feature>
<evidence type="ECO:0000313" key="14">
    <source>
        <dbReference type="Proteomes" id="UP000009328"/>
    </source>
</evidence>
<dbReference type="Gene3D" id="2.10.110.30">
    <property type="match status" value="1"/>
</dbReference>
<organism evidence="13 14">
    <name type="scientific">Wickerhamomyces ciferrii (strain ATCC 14091 / BCRC 22168 / CBS 111 / JCM 3599 / NBRC 0793 / NRRL Y-1031 F-60-10)</name>
    <name type="common">Yeast</name>
    <name type="synonym">Pichia ciferrii</name>
    <dbReference type="NCBI Taxonomy" id="1206466"/>
    <lineage>
        <taxon>Eukaryota</taxon>
        <taxon>Fungi</taxon>
        <taxon>Dikarya</taxon>
        <taxon>Ascomycota</taxon>
        <taxon>Saccharomycotina</taxon>
        <taxon>Saccharomycetes</taxon>
        <taxon>Phaffomycetales</taxon>
        <taxon>Wickerhamomycetaceae</taxon>
        <taxon>Wickerhamomyces</taxon>
    </lineage>
</organism>
<keyword evidence="5 10" id="KW-0863">Zinc-finger</keyword>
<comment type="caution">
    <text evidence="13">The sequence shown here is derived from an EMBL/GenBank/DDBJ whole genome shotgun (WGS) entry which is preliminary data.</text>
</comment>
<feature type="compositionally biased region" description="Acidic residues" evidence="11">
    <location>
        <begin position="1809"/>
        <end position="1837"/>
    </location>
</feature>
<evidence type="ECO:0000313" key="13">
    <source>
        <dbReference type="EMBL" id="CCH41213.1"/>
    </source>
</evidence>
<evidence type="ECO:0000256" key="8">
    <source>
        <dbReference type="ARBA" id="ARBA00046341"/>
    </source>
</evidence>
<keyword evidence="3 10" id="KW-0808">Transferase</keyword>
<dbReference type="InterPro" id="IPR039164">
    <property type="entry name" value="UBR1-like"/>
</dbReference>
<sequence>MDENGSLARLPTNLAAMTLHDHTEKNAESLWSLLYYVSSKDGQYLKDLFPLEEDSNIPKNEAQAILDKTSYFKTRDQEKITHIGRNCGRKFKRGEPIYRCLDCSFDNTCVLCVHCFNKEDHHGHQVSAAICSGSNTGICDCGDPEAWKRELHCKCNSKAMEEDNTTSSVFDASYELYLQKLFDTLLDFIIEVFANQNQTIPVVNKKLKTLLSSSSLDKKDEAKQLIQDDIEKRVLKDNKYNDMSTAKKMFVVLWNDEFHNFPEAQSAIISATHDSPTAAKLIATRVDSEGRTVLLEGTSLDRLISGYSSVQSNGLTATVMSEADFLRQDYSKSIIDWILDAINLPNVGFQRIARRALCKSLCATFDSDDAVSPCWSSLYSQVSGLLNAKNLPYVAHESIDPNKDVPSAETTVGDISNEVNSLASQTRLQYLLFFDIRYWKVLRKKVHDLLIPPLVSDLEYKIIAADQIVEIYGLLINGLSKLDREPHLNSLDEIACQFFTCPTNSTNVVGSDKIRDVLFPVIHLFESFSTTNMNHDRKFKIPHRAIDKSTSFRKAFSRTINDLIYLFEKTTTLKHFFESQNFLGFCFLIRLFDSNWCIERKTGEHVEVETYAFVDYFSYALQLLGVIYGASDPTKLAEIDGTLITDDIRKLVHLLSLNEHSTKTFKTHNLIDFQVSSQPTGFMNPSNVFLSRLIESVAKSSKEITQLAAGYDFLQITDSSLKAVVLCAQIESQFWVRNGLNALKQANTYKSPQLMYDSVYYRDIHLTQVALLATDPERAFLNIIDRFELLNWFSSEVQVSGTVYEDKVFTIIEKLISFLYVLLSERSLFMEFESKDKSTRHKLKQVLIYSLFAEPLTYSEMEESLYEELSEFEGLDEVLNEVSEFTPPRGLNDDGRYKLRPEYYKLVDPLKLLAQVKDFQDNTMIISKTLSKQNKVAADDIVIEPKLSKLEPFKELGDFAKTKEFAKFVYKLLEFAIQHDQESYVPQLLHLLHGVFKDDELYNGQSFVSDAFIQIPICESLFAISTSANFSKQTTRKADYLLESLLVKDSQTFFDSLLSCFGEEAVNSYKEKKKSVGVNFDETEPERKRRLAKERQKKIMEKMSKKQKIFIEKNDEEPQVYESEGSVDPGEVRSCVFCQGSETKLELFGFPISYVKSSVFRHLPADDKYSVKRAFTNWGSDSIGNNSGAIGIGFPLEDSEGRNYDSLQIATSCNHGMHYKCLRTYMNEHNRSTPSFACPLCKTYHTQFYPVIPGYSHLDLKSSSEIEQLPTFLDLFKTSGSELTSTYLIEYHEALDLLQKSSKYKNITNHYDLQAFHLKKLTNFFASTIDQTEISTRINGSTAYTNFLNQIPQQSYMVLRALFESLGLVQGTLSYFESNVKAKPASFTHQFLSAFIYGKGSLSKVKDLLRSHYIYNLGSLINRAQKFGEFPVGDINSSIKDSDITASRELINNVKLDGKLAKSKFLQDDQFAYKIIQMAQALLVPAVRSICIFLKVVNPEFQINHQASEDKSSLNILLNSLFSQEFTEILEALKPHKLGNIHVKGAGKLPYPGVIKLVDLPYELNYFTTETNSSSVIPIRFADDDEVQNSGNRIDFCICLTCGKKVFKGFEGYGMTEHTAKDECDSGPDALFLIPNTDVVHLVSDTSIGRYAKAVNAPYLNAHGQSGAKAVQNGQLTKLNIERYKYLNNLWLSGSIFSYLSRNSSPTLPRFGMGNLTEQTFWRQFLNTARADLAADMGGEGPLILDLANNIVGDDGDDGEEDDDEEMGGLGNFIVDEDVEEEEFDDDDDDQYDGIEGRAPVSPTTGFSSDEDDADEWFGMDDEDEFDEDSEMDEDFLPGEVDRFQENTRMANLGDEPDFGELDDFPESDESSFDTANEMDIDNTADGPSSNDVGYGDGVDEVD</sequence>
<dbReference type="SMART" id="SM00396">
    <property type="entry name" value="ZnF_UBR1"/>
    <property type="match status" value="1"/>
</dbReference>
<keyword evidence="7 10" id="KW-0862">Zinc</keyword>
<keyword evidence="4 10" id="KW-0479">Metal-binding</keyword>
<dbReference type="InterPro" id="IPR003126">
    <property type="entry name" value="Znf_UBR"/>
</dbReference>
<protein>
    <recommendedName>
        <fullName evidence="10">E3 ubiquitin-protein ligase</fullName>
        <ecNumber evidence="10">2.3.2.27</ecNumber>
    </recommendedName>
</protein>
<dbReference type="FunCoup" id="K0KJD2">
    <property type="interactions" value="707"/>
</dbReference>
<evidence type="ECO:0000256" key="10">
    <source>
        <dbReference type="RuleBase" id="RU366018"/>
    </source>
</evidence>
<dbReference type="Pfam" id="PF02207">
    <property type="entry name" value="zf-UBR"/>
    <property type="match status" value="1"/>
</dbReference>
<dbReference type="GO" id="GO:0071596">
    <property type="term" value="P:ubiquitin-dependent protein catabolic process via the N-end rule pathway"/>
    <property type="evidence" value="ECO:0007669"/>
    <property type="project" value="UniProtKB-UniRule"/>
</dbReference>
<dbReference type="PANTHER" id="PTHR21497">
    <property type="entry name" value="UBIQUITIN LIGASE E3 ALPHA-RELATED"/>
    <property type="match status" value="1"/>
</dbReference>
<dbReference type="GO" id="GO:0061630">
    <property type="term" value="F:ubiquitin protein ligase activity"/>
    <property type="evidence" value="ECO:0007669"/>
    <property type="project" value="UniProtKB-UniRule"/>
</dbReference>
<dbReference type="GO" id="GO:0016567">
    <property type="term" value="P:protein ubiquitination"/>
    <property type="evidence" value="ECO:0007669"/>
    <property type="project" value="UniProtKB-UniRule"/>
</dbReference>
<dbReference type="Pfam" id="PF02617">
    <property type="entry name" value="ClpS"/>
    <property type="match status" value="1"/>
</dbReference>
<evidence type="ECO:0000259" key="12">
    <source>
        <dbReference type="PROSITE" id="PS51157"/>
    </source>
</evidence>
<evidence type="ECO:0000256" key="1">
    <source>
        <dbReference type="ARBA" id="ARBA00000900"/>
    </source>
</evidence>
<dbReference type="UniPathway" id="UPA00143"/>
<dbReference type="Proteomes" id="UP000009328">
    <property type="component" value="Unassembled WGS sequence"/>
</dbReference>
<dbReference type="InParanoid" id="K0KJD2"/>
<evidence type="ECO:0000256" key="5">
    <source>
        <dbReference type="ARBA" id="ARBA00022771"/>
    </source>
</evidence>
<dbReference type="GO" id="GO:0008270">
    <property type="term" value="F:zinc ion binding"/>
    <property type="evidence" value="ECO:0007669"/>
    <property type="project" value="UniProtKB-UniRule"/>
</dbReference>
<comment type="similarity">
    <text evidence="8 10">Belongs to the E3 ubiquitin-protein ligase UBR1-like family.</text>
</comment>
<dbReference type="Pfam" id="PF18995">
    <property type="entry name" value="PRT6_C"/>
    <property type="match status" value="1"/>
</dbReference>
<dbReference type="PANTHER" id="PTHR21497:SF26">
    <property type="entry name" value="E3 UBIQUITIN-PROTEIN LIGASE UBR1"/>
    <property type="match status" value="1"/>
</dbReference>
<keyword evidence="6 10" id="KW-0833">Ubl conjugation pathway</keyword>
<evidence type="ECO:0000256" key="7">
    <source>
        <dbReference type="ARBA" id="ARBA00022833"/>
    </source>
</evidence>
<dbReference type="InterPro" id="IPR013083">
    <property type="entry name" value="Znf_RING/FYVE/PHD"/>
</dbReference>
<dbReference type="CDD" id="cd19672">
    <property type="entry name" value="UBR-box_UBR1_like"/>
    <property type="match status" value="1"/>
</dbReference>
<evidence type="ECO:0000256" key="11">
    <source>
        <dbReference type="SAM" id="MobiDB-lite"/>
    </source>
</evidence>
<dbReference type="eggNOG" id="KOG1140">
    <property type="taxonomic scope" value="Eukaryota"/>
</dbReference>
<dbReference type="FunFam" id="2.10.110.30:FF:000002">
    <property type="entry name" value="Putative e3 ubiquitin-protein ligase ubr3"/>
    <property type="match status" value="1"/>
</dbReference>
<feature type="compositionally biased region" description="Acidic residues" evidence="11">
    <location>
        <begin position="1781"/>
        <end position="1793"/>
    </location>
</feature>
<dbReference type="PROSITE" id="PS51157">
    <property type="entry name" value="ZF_UBR"/>
    <property type="match status" value="1"/>
</dbReference>
<dbReference type="EC" id="2.3.2.27" evidence="10"/>
<dbReference type="STRING" id="1206466.K0KJD2"/>
<dbReference type="InterPro" id="IPR044046">
    <property type="entry name" value="E3_ligase_UBR-like_C"/>
</dbReference>
<dbReference type="SUPFAM" id="SSF57850">
    <property type="entry name" value="RING/U-box"/>
    <property type="match status" value="1"/>
</dbReference>
<dbReference type="Gene3D" id="3.30.40.10">
    <property type="entry name" value="Zinc/RING finger domain, C3HC4 (zinc finger)"/>
    <property type="match status" value="1"/>
</dbReference>
<feature type="compositionally biased region" description="Acidic residues" evidence="11">
    <location>
        <begin position="1855"/>
        <end position="1883"/>
    </location>
</feature>
<dbReference type="InterPro" id="IPR055194">
    <property type="entry name" value="UBR1-like_WH"/>
</dbReference>
<dbReference type="Pfam" id="PF22960">
    <property type="entry name" value="WHD_UBR1"/>
    <property type="match status" value="1"/>
</dbReference>
<dbReference type="GO" id="GO:0000151">
    <property type="term" value="C:ubiquitin ligase complex"/>
    <property type="evidence" value="ECO:0007669"/>
    <property type="project" value="TreeGrafter"/>
</dbReference>
<proteinExistence type="inferred from homology"/>
<comment type="pathway">
    <text evidence="2 10">Protein modification; protein ubiquitination.</text>
</comment>
<dbReference type="EMBL" id="CAIF01000013">
    <property type="protein sequence ID" value="CCH41213.1"/>
    <property type="molecule type" value="Genomic_DNA"/>
</dbReference>
<comment type="function">
    <text evidence="10">Ubiquitin ligase protein which is a component of the N-end rule pathway. Recognizes and binds to proteins bearing specific N-terminal residues that are destabilizing according to the N-end rule, leading to their ubiquitination and subsequent degradation.</text>
</comment>
<dbReference type="GO" id="GO:0005737">
    <property type="term" value="C:cytoplasm"/>
    <property type="evidence" value="ECO:0007669"/>
    <property type="project" value="TreeGrafter"/>
</dbReference>